<dbReference type="InParanoid" id="A0A0P0W5Z8"/>
<sequence>MGTVYMRLVVWMSTPAAPTAAAGSGRYPASTVTTSYHHHSRQTPTQLGTARRTRPARPLATAAGRAQPFHRDVERDGDGGAGGHGLGDPLRAEVDAQRLEHGAGGEVRERVGGVRGGGGGDGGVLAERDEDGADVKPEQRDGQRGEGEQQDGALEREREEVVVLGAERLGAERLEAGGEAEEDAVAGDVGEADGERAAGEVERAEAAEAEHGHHRAQVDDAVERRDRRRHPPQLTQLRRHRR</sequence>
<name>A0A0P0W5Z8_ORYSJ</name>
<protein>
    <submittedName>
        <fullName evidence="3">Os03g0839250 protein</fullName>
    </submittedName>
</protein>
<feature type="region of interest" description="Disordered" evidence="1">
    <location>
        <begin position="18"/>
        <end position="242"/>
    </location>
</feature>
<dbReference type="Proteomes" id="UP000059680">
    <property type="component" value="Chromosome 3"/>
</dbReference>
<organism evidence="3 4">
    <name type="scientific">Oryza sativa subsp. japonica</name>
    <name type="common">Rice</name>
    <dbReference type="NCBI Taxonomy" id="39947"/>
    <lineage>
        <taxon>Eukaryota</taxon>
        <taxon>Viridiplantae</taxon>
        <taxon>Streptophyta</taxon>
        <taxon>Embryophyta</taxon>
        <taxon>Tracheophyta</taxon>
        <taxon>Spermatophyta</taxon>
        <taxon>Magnoliopsida</taxon>
        <taxon>Liliopsida</taxon>
        <taxon>Poales</taxon>
        <taxon>Poaceae</taxon>
        <taxon>BOP clade</taxon>
        <taxon>Oryzoideae</taxon>
        <taxon>Oryzeae</taxon>
        <taxon>Oryzinae</taxon>
        <taxon>Oryza</taxon>
        <taxon>Oryza sativa</taxon>
    </lineage>
</organism>
<feature type="compositionally biased region" description="Basic and acidic residues" evidence="1">
    <location>
        <begin position="133"/>
        <end position="161"/>
    </location>
</feature>
<evidence type="ECO:0000256" key="1">
    <source>
        <dbReference type="SAM" id="MobiDB-lite"/>
    </source>
</evidence>
<reference evidence="3 4" key="3">
    <citation type="journal article" date="2013" name="Rice">
        <title>Improvement of the Oryza sativa Nipponbare reference genome using next generation sequence and optical map data.</title>
        <authorList>
            <person name="Kawahara Y."/>
            <person name="de la Bastide M."/>
            <person name="Hamilton J.P."/>
            <person name="Kanamori H."/>
            <person name="McCombie W.R."/>
            <person name="Ouyang S."/>
            <person name="Schwartz D.C."/>
            <person name="Tanaka T."/>
            <person name="Wu J."/>
            <person name="Zhou S."/>
            <person name="Childs K.L."/>
            <person name="Davidson R.M."/>
            <person name="Lin H."/>
            <person name="Quesada-Ocampo L."/>
            <person name="Vaillancourt B."/>
            <person name="Sakai H."/>
            <person name="Lee S.S."/>
            <person name="Kim J."/>
            <person name="Numa H."/>
            <person name="Itoh T."/>
            <person name="Buell C.R."/>
            <person name="Matsumoto T."/>
        </authorList>
    </citation>
    <scope>NUCLEOTIDE SEQUENCE [LARGE SCALE GENOMIC DNA]</scope>
    <source>
        <strain evidence="4">cv. Nipponbare</strain>
    </source>
</reference>
<accession>A0A0P0W5Z8</accession>
<feature type="compositionally biased region" description="Low complexity" evidence="1">
    <location>
        <begin position="56"/>
        <end position="66"/>
    </location>
</feature>
<feature type="compositionally biased region" description="Basic residues" evidence="1">
    <location>
        <begin position="226"/>
        <end position="242"/>
    </location>
</feature>
<keyword evidence="2" id="KW-0732">Signal</keyword>
<dbReference type="Gramene" id="Os03t0839250-00">
    <property type="protein sequence ID" value="Os03t0839250-00"/>
    <property type="gene ID" value="Os03g0839250"/>
</dbReference>
<evidence type="ECO:0000313" key="3">
    <source>
        <dbReference type="EMBL" id="BAS87284.1"/>
    </source>
</evidence>
<dbReference type="PaxDb" id="39947-A0A0P0W5Z8"/>
<reference evidence="3 4" key="2">
    <citation type="journal article" date="2013" name="Plant Cell Physiol.">
        <title>Rice Annotation Project Database (RAP-DB): an integrative and interactive database for rice genomics.</title>
        <authorList>
            <person name="Sakai H."/>
            <person name="Lee S.S."/>
            <person name="Tanaka T."/>
            <person name="Numa H."/>
            <person name="Kim J."/>
            <person name="Kawahara Y."/>
            <person name="Wakimoto H."/>
            <person name="Yang C.C."/>
            <person name="Iwamoto M."/>
            <person name="Abe T."/>
            <person name="Yamada Y."/>
            <person name="Muto A."/>
            <person name="Inokuchi H."/>
            <person name="Ikemura T."/>
            <person name="Matsumoto T."/>
            <person name="Sasaki T."/>
            <person name="Itoh T."/>
        </authorList>
    </citation>
    <scope>NUCLEOTIDE SEQUENCE [LARGE SCALE GENOMIC DNA]</scope>
    <source>
        <strain evidence="4">cv. Nipponbare</strain>
    </source>
</reference>
<proteinExistence type="predicted"/>
<evidence type="ECO:0000313" key="4">
    <source>
        <dbReference type="Proteomes" id="UP000059680"/>
    </source>
</evidence>
<feature type="compositionally biased region" description="Basic and acidic residues" evidence="1">
    <location>
        <begin position="69"/>
        <end position="78"/>
    </location>
</feature>
<dbReference type="EMBL" id="AP014959">
    <property type="protein sequence ID" value="BAS87284.1"/>
    <property type="molecule type" value="Genomic_DNA"/>
</dbReference>
<feature type="non-terminal residue" evidence="3">
    <location>
        <position position="1"/>
    </location>
</feature>
<feature type="signal peptide" evidence="2">
    <location>
        <begin position="1"/>
        <end position="21"/>
    </location>
</feature>
<evidence type="ECO:0000256" key="2">
    <source>
        <dbReference type="SAM" id="SignalP"/>
    </source>
</evidence>
<gene>
    <name evidence="3" type="ordered locus">Os03g0839250</name>
    <name evidence="3" type="ORF">OSNPB_030839250</name>
</gene>
<dbReference type="eggNOG" id="ENOG502R4MW">
    <property type="taxonomic scope" value="Eukaryota"/>
</dbReference>
<feature type="compositionally biased region" description="Basic and acidic residues" evidence="1">
    <location>
        <begin position="90"/>
        <end position="112"/>
    </location>
</feature>
<dbReference type="AlphaFoldDB" id="A0A0P0W5Z8"/>
<feature type="compositionally biased region" description="Gly residues" evidence="1">
    <location>
        <begin position="113"/>
        <end position="123"/>
    </location>
</feature>
<keyword evidence="4" id="KW-1185">Reference proteome</keyword>
<reference evidence="4" key="1">
    <citation type="journal article" date="2005" name="Nature">
        <title>The map-based sequence of the rice genome.</title>
        <authorList>
            <consortium name="International rice genome sequencing project (IRGSP)"/>
            <person name="Matsumoto T."/>
            <person name="Wu J."/>
            <person name="Kanamori H."/>
            <person name="Katayose Y."/>
            <person name="Fujisawa M."/>
            <person name="Namiki N."/>
            <person name="Mizuno H."/>
            <person name="Yamamoto K."/>
            <person name="Antonio B.A."/>
            <person name="Baba T."/>
            <person name="Sakata K."/>
            <person name="Nagamura Y."/>
            <person name="Aoki H."/>
            <person name="Arikawa K."/>
            <person name="Arita K."/>
            <person name="Bito T."/>
            <person name="Chiden Y."/>
            <person name="Fujitsuka N."/>
            <person name="Fukunaka R."/>
            <person name="Hamada M."/>
            <person name="Harada C."/>
            <person name="Hayashi A."/>
            <person name="Hijishita S."/>
            <person name="Honda M."/>
            <person name="Hosokawa S."/>
            <person name="Ichikawa Y."/>
            <person name="Idonuma A."/>
            <person name="Iijima M."/>
            <person name="Ikeda M."/>
            <person name="Ikeno M."/>
            <person name="Ito K."/>
            <person name="Ito S."/>
            <person name="Ito T."/>
            <person name="Ito Y."/>
            <person name="Ito Y."/>
            <person name="Iwabuchi A."/>
            <person name="Kamiya K."/>
            <person name="Karasawa W."/>
            <person name="Kurita K."/>
            <person name="Katagiri S."/>
            <person name="Kikuta A."/>
            <person name="Kobayashi H."/>
            <person name="Kobayashi N."/>
            <person name="Machita K."/>
            <person name="Maehara T."/>
            <person name="Masukawa M."/>
            <person name="Mizubayashi T."/>
            <person name="Mukai Y."/>
            <person name="Nagasaki H."/>
            <person name="Nagata Y."/>
            <person name="Naito S."/>
            <person name="Nakashima M."/>
            <person name="Nakama Y."/>
            <person name="Nakamichi Y."/>
            <person name="Nakamura M."/>
            <person name="Meguro A."/>
            <person name="Negishi M."/>
            <person name="Ohta I."/>
            <person name="Ohta T."/>
            <person name="Okamoto M."/>
            <person name="Ono N."/>
            <person name="Saji S."/>
            <person name="Sakaguchi M."/>
            <person name="Sakai K."/>
            <person name="Shibata M."/>
            <person name="Shimokawa T."/>
            <person name="Song J."/>
            <person name="Takazaki Y."/>
            <person name="Terasawa K."/>
            <person name="Tsugane M."/>
            <person name="Tsuji K."/>
            <person name="Ueda S."/>
            <person name="Waki K."/>
            <person name="Yamagata H."/>
            <person name="Yamamoto M."/>
            <person name="Yamamoto S."/>
            <person name="Yamane H."/>
            <person name="Yoshiki S."/>
            <person name="Yoshihara R."/>
            <person name="Yukawa K."/>
            <person name="Zhong H."/>
            <person name="Yano M."/>
            <person name="Yuan Q."/>
            <person name="Ouyang S."/>
            <person name="Liu J."/>
            <person name="Jones K.M."/>
            <person name="Gansberger K."/>
            <person name="Moffat K."/>
            <person name="Hill J."/>
            <person name="Bera J."/>
            <person name="Fadrosh D."/>
            <person name="Jin S."/>
            <person name="Johri S."/>
            <person name="Kim M."/>
            <person name="Overton L."/>
            <person name="Reardon M."/>
            <person name="Tsitrin T."/>
            <person name="Vuong H."/>
            <person name="Weaver B."/>
            <person name="Ciecko A."/>
            <person name="Tallon L."/>
            <person name="Jackson J."/>
            <person name="Pai G."/>
            <person name="Aken S.V."/>
            <person name="Utterback T."/>
            <person name="Reidmuller S."/>
            <person name="Feldblyum T."/>
            <person name="Hsiao J."/>
            <person name="Zismann V."/>
            <person name="Iobst S."/>
            <person name="de Vazeille A.R."/>
            <person name="Buell C.R."/>
            <person name="Ying K."/>
            <person name="Li Y."/>
            <person name="Lu T."/>
            <person name="Huang Y."/>
            <person name="Zhao Q."/>
            <person name="Feng Q."/>
            <person name="Zhang L."/>
            <person name="Zhu J."/>
            <person name="Weng Q."/>
            <person name="Mu J."/>
            <person name="Lu Y."/>
            <person name="Fan D."/>
            <person name="Liu Y."/>
            <person name="Guan J."/>
            <person name="Zhang Y."/>
            <person name="Yu S."/>
            <person name="Liu X."/>
            <person name="Zhang Y."/>
            <person name="Hong G."/>
            <person name="Han B."/>
            <person name="Choisne N."/>
            <person name="Demange N."/>
            <person name="Orjeda G."/>
            <person name="Samain S."/>
            <person name="Cattolico L."/>
            <person name="Pelletier E."/>
            <person name="Couloux A."/>
            <person name="Segurens B."/>
            <person name="Wincker P."/>
            <person name="D'Hont A."/>
            <person name="Scarpelli C."/>
            <person name="Weissenbach J."/>
            <person name="Salanoubat M."/>
            <person name="Quetier F."/>
            <person name="Yu Y."/>
            <person name="Kim H.R."/>
            <person name="Rambo T."/>
            <person name="Currie J."/>
            <person name="Collura K."/>
            <person name="Luo M."/>
            <person name="Yang T."/>
            <person name="Ammiraju J.S.S."/>
            <person name="Engler F."/>
            <person name="Soderlund C."/>
            <person name="Wing R.A."/>
            <person name="Palmer L.E."/>
            <person name="de la Bastide M."/>
            <person name="Spiegel L."/>
            <person name="Nascimento L."/>
            <person name="Zutavern T."/>
            <person name="O'Shaughnessy A."/>
            <person name="Dike S."/>
            <person name="Dedhia N."/>
            <person name="Preston R."/>
            <person name="Balija V."/>
            <person name="McCombie W.R."/>
            <person name="Chow T."/>
            <person name="Chen H."/>
            <person name="Chung M."/>
            <person name="Chen C."/>
            <person name="Shaw J."/>
            <person name="Wu H."/>
            <person name="Hsiao K."/>
            <person name="Chao Y."/>
            <person name="Chu M."/>
            <person name="Cheng C."/>
            <person name="Hour A."/>
            <person name="Lee P."/>
            <person name="Lin S."/>
            <person name="Lin Y."/>
            <person name="Liou J."/>
            <person name="Liu S."/>
            <person name="Hsing Y."/>
            <person name="Raghuvanshi S."/>
            <person name="Mohanty A."/>
            <person name="Bharti A.K."/>
            <person name="Gaur A."/>
            <person name="Gupta V."/>
            <person name="Kumar D."/>
            <person name="Ravi V."/>
            <person name="Vij S."/>
            <person name="Kapur A."/>
            <person name="Khurana P."/>
            <person name="Khurana P."/>
            <person name="Khurana J.P."/>
            <person name="Tyagi A.K."/>
            <person name="Gaikwad K."/>
            <person name="Singh A."/>
            <person name="Dalal V."/>
            <person name="Srivastava S."/>
            <person name="Dixit A."/>
            <person name="Pal A.K."/>
            <person name="Ghazi I.A."/>
            <person name="Yadav M."/>
            <person name="Pandit A."/>
            <person name="Bhargava A."/>
            <person name="Sureshbabu K."/>
            <person name="Batra K."/>
            <person name="Sharma T.R."/>
            <person name="Mohapatra T."/>
            <person name="Singh N.K."/>
            <person name="Messing J."/>
            <person name="Nelson A.B."/>
            <person name="Fuks G."/>
            <person name="Kavchok S."/>
            <person name="Keizer G."/>
            <person name="Linton E."/>
            <person name="Llaca V."/>
            <person name="Song R."/>
            <person name="Tanyolac B."/>
            <person name="Young S."/>
            <person name="Ho-Il K."/>
            <person name="Hahn J.H."/>
            <person name="Sangsakoo G."/>
            <person name="Vanavichit A."/>
            <person name="de Mattos Luiz.A.T."/>
            <person name="Zimmer P.D."/>
            <person name="Malone G."/>
            <person name="Dellagostin O."/>
            <person name="de Oliveira A.C."/>
            <person name="Bevan M."/>
            <person name="Bancroft I."/>
            <person name="Minx P."/>
            <person name="Cordum H."/>
            <person name="Wilson R."/>
            <person name="Cheng Z."/>
            <person name="Jin W."/>
            <person name="Jiang J."/>
            <person name="Leong S.A."/>
            <person name="Iwama H."/>
            <person name="Gojobori T."/>
            <person name="Itoh T."/>
            <person name="Niimura Y."/>
            <person name="Fujii Y."/>
            <person name="Habara T."/>
            <person name="Sakai H."/>
            <person name="Sato Y."/>
            <person name="Wilson G."/>
            <person name="Kumar K."/>
            <person name="McCouch S."/>
            <person name="Juretic N."/>
            <person name="Hoen D."/>
            <person name="Wright S."/>
            <person name="Bruskiewich R."/>
            <person name="Bureau T."/>
            <person name="Miyao A."/>
            <person name="Hirochika H."/>
            <person name="Nishikawa T."/>
            <person name="Kadowaki K."/>
            <person name="Sugiura M."/>
            <person name="Burr B."/>
            <person name="Sasaki T."/>
        </authorList>
    </citation>
    <scope>NUCLEOTIDE SEQUENCE [LARGE SCALE GENOMIC DNA]</scope>
    <source>
        <strain evidence="4">cv. Nipponbare</strain>
    </source>
</reference>
<feature type="chain" id="PRO_5006056571" evidence="2">
    <location>
        <begin position="22"/>
        <end position="242"/>
    </location>
</feature>
<feature type="compositionally biased region" description="Basic and acidic residues" evidence="1">
    <location>
        <begin position="193"/>
        <end position="225"/>
    </location>
</feature>